<sequence>MKARSQELVEKSVSAMVSAIEVYNKPDFKYREETFSILAINAWELLLKAKWLKDNGNKVRMLYVTEKKLRPNGKPYKHAKVKMTGAGNPLTHSLDYLAKRMAEKKTLADAAHKNIIALCEIRDSSVHFYNKSGVFAVRLQEVGSASVRNYAKAAQSWFDIDFSQYNFYLMPLAFVNPQQPGDAIILSKEEKNVATFISSLEAAGDPEADYAVSVNVELKFLKSKADDAIKVQVTNDPSAPKVQLTEEHLKDKYPLNYAALTKACSARYFDFKQNQKYHDLRKPLKSDKRYCHVKKLDPDNPKSAKQAWFSNAVFNVLDKHYTVKG</sequence>
<dbReference type="EMBL" id="AE006470">
    <property type="protein sequence ID" value="AAM72671.1"/>
    <property type="molecule type" value="Genomic_DNA"/>
</dbReference>
<dbReference type="AlphaFoldDB" id="Q8KCH8"/>
<dbReference type="KEGG" id="cte:CT1443"/>
<protein>
    <recommendedName>
        <fullName evidence="1">DUF3644 domain-containing protein</fullName>
    </recommendedName>
</protein>
<evidence type="ECO:0000313" key="3">
    <source>
        <dbReference type="Proteomes" id="UP000001007"/>
    </source>
</evidence>
<dbReference type="Pfam" id="PF12358">
    <property type="entry name" value="DUF3644"/>
    <property type="match status" value="1"/>
</dbReference>
<dbReference type="eggNOG" id="ENOG502Z8HD">
    <property type="taxonomic scope" value="Bacteria"/>
</dbReference>
<dbReference type="Proteomes" id="UP000001007">
    <property type="component" value="Chromosome"/>
</dbReference>
<accession>Q8KCH8</accession>
<keyword evidence="3" id="KW-1185">Reference proteome</keyword>
<organism evidence="2 3">
    <name type="scientific">Chlorobaculum tepidum (strain ATCC 49652 / DSM 12025 / NBRC 103806 / TLS)</name>
    <name type="common">Chlorobium tepidum</name>
    <dbReference type="NCBI Taxonomy" id="194439"/>
    <lineage>
        <taxon>Bacteria</taxon>
        <taxon>Pseudomonadati</taxon>
        <taxon>Chlorobiota</taxon>
        <taxon>Chlorobiia</taxon>
        <taxon>Chlorobiales</taxon>
        <taxon>Chlorobiaceae</taxon>
        <taxon>Chlorobaculum</taxon>
    </lineage>
</organism>
<evidence type="ECO:0000259" key="1">
    <source>
        <dbReference type="Pfam" id="PF12358"/>
    </source>
</evidence>
<dbReference type="OrthoDB" id="1398764at2"/>
<dbReference type="PATRIC" id="fig|194439.7.peg.1309"/>
<dbReference type="EnsemblBacteria" id="AAM72671">
    <property type="protein sequence ID" value="AAM72671"/>
    <property type="gene ID" value="CT1443"/>
</dbReference>
<dbReference type="HOGENOM" id="CLU_051002_0_0_10"/>
<reference evidence="2 3" key="1">
    <citation type="journal article" date="2002" name="Proc. Natl. Acad. Sci. U.S.A.">
        <title>The complete genome sequence of Chlorobium tepidum TLS, a photosynthetic, anaerobic, green-sulfur bacterium.</title>
        <authorList>
            <person name="Eisen J.A."/>
            <person name="Nelson K.E."/>
            <person name="Paulsen I.T."/>
            <person name="Heidelberg J.F."/>
            <person name="Wu M."/>
            <person name="Dodson R.J."/>
            <person name="Deboy R."/>
            <person name="Gwinn M.L."/>
            <person name="Nelson W.C."/>
            <person name="Haft D.H."/>
            <person name="Hickey E.K."/>
            <person name="Peterson J.D."/>
            <person name="Durkin A.S."/>
            <person name="Kolonay J.L."/>
            <person name="Yang F."/>
            <person name="Holt I."/>
            <person name="Umayam L.A."/>
            <person name="Mason T."/>
            <person name="Brenner M."/>
            <person name="Shea T.P."/>
            <person name="Parksey D."/>
            <person name="Nierman W.C."/>
            <person name="Feldblyum T.V."/>
            <person name="Hansen C.L."/>
            <person name="Craven M.B."/>
            <person name="Radune D."/>
            <person name="Vamathevan J."/>
            <person name="Khouri H."/>
            <person name="White O."/>
            <person name="Gruber T.M."/>
            <person name="Ketchum K.A."/>
            <person name="Venter J.C."/>
            <person name="Tettelin H."/>
            <person name="Bryant D.A."/>
            <person name="Fraser C.M."/>
        </authorList>
    </citation>
    <scope>NUCLEOTIDE SEQUENCE [LARGE SCALE GENOMIC DNA]</scope>
    <source>
        <strain evidence="3">ATCC 49652 / DSM 12025 / NBRC 103806 / TLS</strain>
    </source>
</reference>
<dbReference type="STRING" id="194439.CT1443"/>
<proteinExistence type="predicted"/>
<dbReference type="RefSeq" id="WP_010933110.1">
    <property type="nucleotide sequence ID" value="NC_002932.3"/>
</dbReference>
<feature type="domain" description="DUF3644" evidence="1">
    <location>
        <begin position="7"/>
        <end position="201"/>
    </location>
</feature>
<evidence type="ECO:0000313" key="2">
    <source>
        <dbReference type="EMBL" id="AAM72671.1"/>
    </source>
</evidence>
<dbReference type="InterPro" id="IPR022104">
    <property type="entry name" value="DUF3644"/>
</dbReference>
<name>Q8KCH8_CHLTE</name>
<gene>
    <name evidence="2" type="ordered locus">CT1443</name>
</gene>